<gene>
    <name evidence="1" type="ORF">NS263_11185</name>
</gene>
<name>A0ABR5S5V1_9MICO</name>
<comment type="caution">
    <text evidence="1">The sequence shown here is derived from an EMBL/GenBank/DDBJ whole genome shotgun (WGS) entry which is preliminary data.</text>
</comment>
<proteinExistence type="predicted"/>
<dbReference type="RefSeq" id="WP_058729340.1">
    <property type="nucleotide sequence ID" value="NZ_LDRB01000058.1"/>
</dbReference>
<keyword evidence="2" id="KW-1185">Reference proteome</keyword>
<accession>A0ABR5S5V1</accession>
<organism evidence="1 2">
    <name type="scientific">Curtobacterium oceanosedimentum</name>
    <dbReference type="NCBI Taxonomy" id="465820"/>
    <lineage>
        <taxon>Bacteria</taxon>
        <taxon>Bacillati</taxon>
        <taxon>Actinomycetota</taxon>
        <taxon>Actinomycetes</taxon>
        <taxon>Micrococcales</taxon>
        <taxon>Microbacteriaceae</taxon>
        <taxon>Curtobacterium</taxon>
    </lineage>
</organism>
<sequence length="88" mass="9391">MTEDDGDRYVLASFVGERDGMALELHDADHRCIAEVFEDDATGACSLSIADGAAVPIDRVCDLLARAAAEFPQVAASWPTAPQDRVDP</sequence>
<reference evidence="1 2" key="1">
    <citation type="journal article" date="2016" name="Front. Microbiol.">
        <title>Genomic Resource of Rice Seed Associated Bacteria.</title>
        <authorList>
            <person name="Midha S."/>
            <person name="Bansal K."/>
            <person name="Sharma S."/>
            <person name="Kumar N."/>
            <person name="Patil P.P."/>
            <person name="Chaudhry V."/>
            <person name="Patil P.B."/>
        </authorList>
    </citation>
    <scope>NUCLEOTIDE SEQUENCE [LARGE SCALE GENOMIC DNA]</scope>
    <source>
        <strain evidence="1 2">NS263</strain>
    </source>
</reference>
<protein>
    <submittedName>
        <fullName evidence="1">Uncharacterized protein</fullName>
    </submittedName>
</protein>
<dbReference type="EMBL" id="LDRB01000058">
    <property type="protein sequence ID" value="KTR39229.1"/>
    <property type="molecule type" value="Genomic_DNA"/>
</dbReference>
<dbReference type="Proteomes" id="UP000078335">
    <property type="component" value="Unassembled WGS sequence"/>
</dbReference>
<evidence type="ECO:0000313" key="1">
    <source>
        <dbReference type="EMBL" id="KTR39229.1"/>
    </source>
</evidence>
<evidence type="ECO:0000313" key="2">
    <source>
        <dbReference type="Proteomes" id="UP000078335"/>
    </source>
</evidence>